<protein>
    <recommendedName>
        <fullName evidence="2">F-box domain-containing protein</fullName>
    </recommendedName>
</protein>
<dbReference type="AlphaFoldDB" id="A0A8T0J2F9"/>
<accession>A0A8T0J2F9</accession>
<dbReference type="PANTHER" id="PTHR47712">
    <property type="entry name" value="OS09G0555300 PROTEIN"/>
    <property type="match status" value="1"/>
</dbReference>
<dbReference type="EMBL" id="CM026422">
    <property type="protein sequence ID" value="KAG0588863.1"/>
    <property type="molecule type" value="Genomic_DNA"/>
</dbReference>
<dbReference type="Gene3D" id="2.120.10.80">
    <property type="entry name" value="Kelch-type beta propeller"/>
    <property type="match status" value="1"/>
</dbReference>
<name>A0A8T0J2F9_CERPU</name>
<organism evidence="3 4">
    <name type="scientific">Ceratodon purpureus</name>
    <name type="common">Fire moss</name>
    <name type="synonym">Dicranum purpureum</name>
    <dbReference type="NCBI Taxonomy" id="3225"/>
    <lineage>
        <taxon>Eukaryota</taxon>
        <taxon>Viridiplantae</taxon>
        <taxon>Streptophyta</taxon>
        <taxon>Embryophyta</taxon>
        <taxon>Bryophyta</taxon>
        <taxon>Bryophytina</taxon>
        <taxon>Bryopsida</taxon>
        <taxon>Dicranidae</taxon>
        <taxon>Pseudoditrichales</taxon>
        <taxon>Ditrichaceae</taxon>
        <taxon>Ceratodon</taxon>
    </lineage>
</organism>
<dbReference type="SUPFAM" id="SSF117281">
    <property type="entry name" value="Kelch motif"/>
    <property type="match status" value="1"/>
</dbReference>
<feature type="domain" description="F-box" evidence="2">
    <location>
        <begin position="54"/>
        <end position="92"/>
    </location>
</feature>
<dbReference type="InterPro" id="IPR036047">
    <property type="entry name" value="F-box-like_dom_sf"/>
</dbReference>
<evidence type="ECO:0000313" key="3">
    <source>
        <dbReference type="EMBL" id="KAG0588863.1"/>
    </source>
</evidence>
<proteinExistence type="predicted"/>
<gene>
    <name evidence="3" type="ORF">KC19_2G274800</name>
</gene>
<evidence type="ECO:0000256" key="1">
    <source>
        <dbReference type="SAM" id="MobiDB-lite"/>
    </source>
</evidence>
<feature type="region of interest" description="Disordered" evidence="1">
    <location>
        <begin position="30"/>
        <end position="50"/>
    </location>
</feature>
<dbReference type="Gene3D" id="1.20.1280.50">
    <property type="match status" value="1"/>
</dbReference>
<reference evidence="3" key="1">
    <citation type="submission" date="2020-06" db="EMBL/GenBank/DDBJ databases">
        <title>WGS assembly of Ceratodon purpureus strain R40.</title>
        <authorList>
            <person name="Carey S.B."/>
            <person name="Jenkins J."/>
            <person name="Shu S."/>
            <person name="Lovell J.T."/>
            <person name="Sreedasyam A."/>
            <person name="Maumus F."/>
            <person name="Tiley G.P."/>
            <person name="Fernandez-Pozo N."/>
            <person name="Barry K."/>
            <person name="Chen C."/>
            <person name="Wang M."/>
            <person name="Lipzen A."/>
            <person name="Daum C."/>
            <person name="Saski C.A."/>
            <person name="Payton A.C."/>
            <person name="Mcbreen J.C."/>
            <person name="Conrad R.E."/>
            <person name="Kollar L.M."/>
            <person name="Olsson S."/>
            <person name="Huttunen S."/>
            <person name="Landis J.B."/>
            <person name="Wickett N.J."/>
            <person name="Johnson M.G."/>
            <person name="Rensing S.A."/>
            <person name="Grimwood J."/>
            <person name="Schmutz J."/>
            <person name="Mcdaniel S.F."/>
        </authorList>
    </citation>
    <scope>NUCLEOTIDE SEQUENCE</scope>
    <source>
        <strain evidence="3">R40</strain>
    </source>
</reference>
<dbReference type="Pfam" id="PF00646">
    <property type="entry name" value="F-box"/>
    <property type="match status" value="1"/>
</dbReference>
<comment type="caution">
    <text evidence="3">The sequence shown here is derived from an EMBL/GenBank/DDBJ whole genome shotgun (WGS) entry which is preliminary data.</text>
</comment>
<dbReference type="Proteomes" id="UP000822688">
    <property type="component" value="Chromosome 2"/>
</dbReference>
<evidence type="ECO:0000259" key="2">
    <source>
        <dbReference type="Pfam" id="PF00646"/>
    </source>
</evidence>
<dbReference type="PANTHER" id="PTHR47712:SF3">
    <property type="entry name" value="F-BOX DOMAIN-CONTAINING PROTEIN"/>
    <property type="match status" value="1"/>
</dbReference>
<dbReference type="InterPro" id="IPR015915">
    <property type="entry name" value="Kelch-typ_b-propeller"/>
</dbReference>
<keyword evidence="4" id="KW-1185">Reference proteome</keyword>
<sequence>MTPFAASELAPMGSSMDDLRPFREHLEGTISRGRSMGDNGSAEEKSLSGDPWGQLGDDMLVYILARLPLSPLKACKQVCKRWQAVTNTPEFDILHKQLGEQQPRLVCYRTNHLVRSKSQAFAYDEESRTWVTLPPMQFPSHNHGSLAGASGLVYAIAGPGDNKLTYKLTRSPSSPSSFLETWCKTPVMGFARHAPVVSVALGTGRTGSGHKVVVAGGVPDYEPDHMAVEVFDSETGAWEVYDPLPDEFSGSSSRLWMSGVVCDNKLYMSLIHSWTIYVLDFSTRKWAPVRLQRPRGLIYHHIMAINGTLVVAGLCEQSGGKAVNVWKLNSQTHSLIQVGSMSGEVFASLGFSLNFLVNENLLFVFRAYIKDGARVVGEVSLEDCTTEWRVLPSVSSLGYRFDTMVTFCTNINISP</sequence>
<evidence type="ECO:0000313" key="4">
    <source>
        <dbReference type="Proteomes" id="UP000822688"/>
    </source>
</evidence>
<dbReference type="InterPro" id="IPR001810">
    <property type="entry name" value="F-box_dom"/>
</dbReference>
<dbReference type="SUPFAM" id="SSF81383">
    <property type="entry name" value="F-box domain"/>
    <property type="match status" value="1"/>
</dbReference>